<reference evidence="1 2" key="1">
    <citation type="journal article" date="2009" name="Genome Biol.">
        <title>Genomic and genetic analyses of diversity and plant interactions of Pseudomonas fluorescens.</title>
        <authorList>
            <person name="Silby M.W."/>
            <person name="Cerdeno-Tarraga A.M."/>
            <person name="Vernikos G.S."/>
            <person name="Giddens S.R."/>
            <person name="Jackson R.W."/>
            <person name="Preston G.M."/>
            <person name="Zhang X.X."/>
            <person name="Moon C.D."/>
            <person name="Gehrig S.M."/>
            <person name="Godfrey S.A."/>
            <person name="Knight C.G."/>
            <person name="Malone J.G."/>
            <person name="Robinson Z."/>
            <person name="Spiers A.J."/>
            <person name="Harris S."/>
            <person name="Challis G.L."/>
            <person name="Yaxley A.M."/>
            <person name="Harris D."/>
            <person name="Seeger K."/>
            <person name="Murphy L."/>
            <person name="Rutter S."/>
            <person name="Squares R."/>
            <person name="Quail M.A."/>
            <person name="Saunders E."/>
            <person name="Mavromatis K."/>
            <person name="Brettin T.S."/>
            <person name="Bentley S.D."/>
            <person name="Hothersall J."/>
            <person name="Stephens E."/>
            <person name="Thomas C.M."/>
            <person name="Parkhill J."/>
            <person name="Levy S.B."/>
            <person name="Rainey P.B."/>
            <person name="Thomson N.R."/>
        </authorList>
    </citation>
    <scope>NUCLEOTIDE SEQUENCE [LARGE SCALE GENOMIC DNA]</scope>
    <source>
        <strain evidence="1 2">Pf0-1</strain>
    </source>
</reference>
<dbReference type="KEGG" id="pfo:Pfl01_5261"/>
<accession>Q3K5F6</accession>
<dbReference type="EMBL" id="CP000094">
    <property type="protein sequence ID" value="ABA76998.1"/>
    <property type="molecule type" value="Genomic_DNA"/>
</dbReference>
<name>Q3K5F6_PSEPF</name>
<dbReference type="AlphaFoldDB" id="Q3K5F6"/>
<organism evidence="1 2">
    <name type="scientific">Pseudomonas fluorescens (strain Pf0-1)</name>
    <dbReference type="NCBI Taxonomy" id="205922"/>
    <lineage>
        <taxon>Bacteria</taxon>
        <taxon>Pseudomonadati</taxon>
        <taxon>Pseudomonadota</taxon>
        <taxon>Gammaproteobacteria</taxon>
        <taxon>Pseudomonadales</taxon>
        <taxon>Pseudomonadaceae</taxon>
        <taxon>Pseudomonas</taxon>
    </lineage>
</organism>
<sequence>MLKTLKLRTRIKGSNKRQIREEKNMSRLPITNGAYYTITTQDGKTFSGPVRSMKDGKILIGIALEPDQINNIEPISARIGFFAAVGELFASGASSAASAVGTAASAVGTIASGAGELFASGASDLGNIMHVDEVVDLYTNGWNLNKAFQRSKHEAFSPLATPKPPQLDYYKSPNKLYFHPAKCACQKCENRTENGQFLYSPAP</sequence>
<gene>
    <name evidence="1" type="ordered locus">Pfl01_5261</name>
</gene>
<dbReference type="HOGENOM" id="CLU_1347971_0_0_6"/>
<evidence type="ECO:0000313" key="2">
    <source>
        <dbReference type="Proteomes" id="UP000002704"/>
    </source>
</evidence>
<protein>
    <submittedName>
        <fullName evidence="1">Uncharacterized protein</fullName>
    </submittedName>
</protein>
<dbReference type="Proteomes" id="UP000002704">
    <property type="component" value="Chromosome"/>
</dbReference>
<evidence type="ECO:0000313" key="1">
    <source>
        <dbReference type="EMBL" id="ABA76998.1"/>
    </source>
</evidence>
<proteinExistence type="predicted"/>